<dbReference type="InterPro" id="IPR011009">
    <property type="entry name" value="Kinase-like_dom_sf"/>
</dbReference>
<comment type="caution">
    <text evidence="13">The sequence shown here is derived from an EMBL/GenBank/DDBJ whole genome shotgun (WGS) entry which is preliminary data.</text>
</comment>
<evidence type="ECO:0000256" key="9">
    <source>
        <dbReference type="ARBA" id="ARBA00048679"/>
    </source>
</evidence>
<comment type="catalytic activity">
    <reaction evidence="8">
        <text>L-threonyl-[protein] + ATP = O-phospho-L-threonyl-[protein] + ADP + H(+)</text>
        <dbReference type="Rhea" id="RHEA:46608"/>
        <dbReference type="Rhea" id="RHEA-COMP:11060"/>
        <dbReference type="Rhea" id="RHEA-COMP:11605"/>
        <dbReference type="ChEBI" id="CHEBI:15378"/>
        <dbReference type="ChEBI" id="CHEBI:30013"/>
        <dbReference type="ChEBI" id="CHEBI:30616"/>
        <dbReference type="ChEBI" id="CHEBI:61977"/>
        <dbReference type="ChEBI" id="CHEBI:456216"/>
        <dbReference type="EC" id="2.7.11.1"/>
    </reaction>
</comment>
<dbReference type="FunFam" id="3.30.200.20:FF:000003">
    <property type="entry name" value="Non-specific serine/threonine protein kinase"/>
    <property type="match status" value="1"/>
</dbReference>
<accession>A0A9P1J0R8</accession>
<keyword evidence="6 10" id="KW-0067">ATP-binding</keyword>
<dbReference type="PROSITE" id="PS00107">
    <property type="entry name" value="PROTEIN_KINASE_ATP"/>
    <property type="match status" value="1"/>
</dbReference>
<dbReference type="EC" id="2.7.11.1" evidence="1"/>
<feature type="binding site" evidence="10">
    <location>
        <position position="124"/>
    </location>
    <ligand>
        <name>ATP</name>
        <dbReference type="ChEBI" id="CHEBI:30616"/>
    </ligand>
</feature>
<evidence type="ECO:0000256" key="4">
    <source>
        <dbReference type="ARBA" id="ARBA00022741"/>
    </source>
</evidence>
<evidence type="ECO:0000256" key="2">
    <source>
        <dbReference type="ARBA" id="ARBA00022527"/>
    </source>
</evidence>
<evidence type="ECO:0000256" key="8">
    <source>
        <dbReference type="ARBA" id="ARBA00047899"/>
    </source>
</evidence>
<dbReference type="FunFam" id="1.10.510.10:FF:000002">
    <property type="entry name" value="Non-specific serine/threonine protein kinase"/>
    <property type="match status" value="1"/>
</dbReference>
<gene>
    <name evidence="13" type="ORF">CAMP_LOCUS18641</name>
</gene>
<reference evidence="13" key="1">
    <citation type="submission" date="2022-11" db="EMBL/GenBank/DDBJ databases">
        <authorList>
            <person name="Kikuchi T."/>
        </authorList>
    </citation>
    <scope>NUCLEOTIDE SEQUENCE</scope>
    <source>
        <strain evidence="13">PS1010</strain>
    </source>
</reference>
<keyword evidence="14" id="KW-1185">Reference proteome</keyword>
<evidence type="ECO:0000256" key="1">
    <source>
        <dbReference type="ARBA" id="ARBA00012513"/>
    </source>
</evidence>
<dbReference type="GO" id="GO:0050321">
    <property type="term" value="F:tau-protein kinase activity"/>
    <property type="evidence" value="ECO:0007669"/>
    <property type="project" value="TreeGrafter"/>
</dbReference>
<dbReference type="PROSITE" id="PS50011">
    <property type="entry name" value="PROTEIN_KINASE_DOM"/>
    <property type="match status" value="1"/>
</dbReference>
<evidence type="ECO:0000313" key="13">
    <source>
        <dbReference type="EMBL" id="CAI5456004.1"/>
    </source>
</evidence>
<dbReference type="AlphaFoldDB" id="A0A9P1J0R8"/>
<sequence>MNSSSFCDEDFSTYPTSILTRRRHHISAPELRNNIRSRRRYPGYCQRRESEPICLKRRKQQDENDAACKNKRKEHRPRARIRDETGEIWASVGFYDIYYPIGRGNYGLVRKAKHRYIKNEVAVKIIDTKRLDHSSRARLRKEIEVLKTVDHPYIIKLHQVIEENEKIYIFTELAENGEVYDDVANRVRYTERESRYKFWQIISAVEYLHNRGIVHRDLKAENVLLDKDDRIKIADFGFSGFYEYDKPQTSFCGSPPYAAPEIFKGAPYFGPQIDIWSLGVCLYVMTTGTMPFEGDSFAWIRDRVIDGRYRVPFYMSMDCEDLIKKMLTTNPRRRATMEDIKRHRWMREDNCEEKIRNEIRTFYCLSHGASEESASRFIQKIGIKKEKIIESVFGGTYNHIHGMYNLLMEKYRNIYFDQTLVSIYQIQQREKERENEARLAQQNKKNPSLKLLKEAKHSVTIDSGNGGSICEMGMSRQSTVCSSVDEGVEISGEEHFSASNQSFQMSKVGKRPSTDSVDKKMETMSIGGSPEKRLKPTSSIVKKPSDNFVQPQKYLNYKQSMQVEKRKAEMDHRGEWNLDAQNVRARMLHQEKRQQNMALRRHSNLPPRHD</sequence>
<keyword evidence="5" id="KW-0418">Kinase</keyword>
<dbReference type="Proteomes" id="UP001152747">
    <property type="component" value="Unassembled WGS sequence"/>
</dbReference>
<dbReference type="GO" id="GO:0005737">
    <property type="term" value="C:cytoplasm"/>
    <property type="evidence" value="ECO:0007669"/>
    <property type="project" value="TreeGrafter"/>
</dbReference>
<keyword evidence="2" id="KW-0723">Serine/threonine-protein kinase</keyword>
<evidence type="ECO:0000256" key="3">
    <source>
        <dbReference type="ARBA" id="ARBA00022679"/>
    </source>
</evidence>
<dbReference type="GO" id="GO:0035556">
    <property type="term" value="P:intracellular signal transduction"/>
    <property type="evidence" value="ECO:0007669"/>
    <property type="project" value="TreeGrafter"/>
</dbReference>
<dbReference type="GO" id="GO:0005524">
    <property type="term" value="F:ATP binding"/>
    <property type="evidence" value="ECO:0007669"/>
    <property type="project" value="UniProtKB-UniRule"/>
</dbReference>
<evidence type="ECO:0000256" key="10">
    <source>
        <dbReference type="PROSITE-ProRule" id="PRU10141"/>
    </source>
</evidence>
<keyword evidence="4 10" id="KW-0547">Nucleotide-binding</keyword>
<evidence type="ECO:0000256" key="7">
    <source>
        <dbReference type="ARBA" id="ARBA00038181"/>
    </source>
</evidence>
<dbReference type="PROSITE" id="PS00108">
    <property type="entry name" value="PROTEIN_KINASE_ST"/>
    <property type="match status" value="1"/>
</dbReference>
<evidence type="ECO:0000256" key="11">
    <source>
        <dbReference type="SAM" id="MobiDB-lite"/>
    </source>
</evidence>
<dbReference type="PANTHER" id="PTHR24346">
    <property type="entry name" value="MAP/MICROTUBULE AFFINITY-REGULATING KINASE"/>
    <property type="match status" value="1"/>
</dbReference>
<evidence type="ECO:0000259" key="12">
    <source>
        <dbReference type="PROSITE" id="PS50011"/>
    </source>
</evidence>
<feature type="compositionally biased region" description="Basic and acidic residues" evidence="11">
    <location>
        <begin position="512"/>
        <end position="522"/>
    </location>
</feature>
<feature type="domain" description="Protein kinase" evidence="12">
    <location>
        <begin position="95"/>
        <end position="346"/>
    </location>
</feature>
<dbReference type="Pfam" id="PF00069">
    <property type="entry name" value="Pkinase"/>
    <property type="match status" value="1"/>
</dbReference>
<comment type="similarity">
    <text evidence="7">Belongs to the protein kinase superfamily. CAMK Ser/Thr protein kinase family. Smok subfamily.</text>
</comment>
<dbReference type="InterPro" id="IPR017441">
    <property type="entry name" value="Protein_kinase_ATP_BS"/>
</dbReference>
<dbReference type="GO" id="GO:0000226">
    <property type="term" value="P:microtubule cytoskeleton organization"/>
    <property type="evidence" value="ECO:0007669"/>
    <property type="project" value="TreeGrafter"/>
</dbReference>
<dbReference type="SMART" id="SM00220">
    <property type="entry name" value="S_TKc"/>
    <property type="match status" value="1"/>
</dbReference>
<dbReference type="OrthoDB" id="193931at2759"/>
<feature type="region of interest" description="Disordered" evidence="11">
    <location>
        <begin position="501"/>
        <end position="544"/>
    </location>
</feature>
<protein>
    <recommendedName>
        <fullName evidence="1">non-specific serine/threonine protein kinase</fullName>
        <ecNumber evidence="1">2.7.11.1</ecNumber>
    </recommendedName>
</protein>
<dbReference type="SUPFAM" id="SSF56112">
    <property type="entry name" value="Protein kinase-like (PK-like)"/>
    <property type="match status" value="1"/>
</dbReference>
<organism evidence="13 14">
    <name type="scientific">Caenorhabditis angaria</name>
    <dbReference type="NCBI Taxonomy" id="860376"/>
    <lineage>
        <taxon>Eukaryota</taxon>
        <taxon>Metazoa</taxon>
        <taxon>Ecdysozoa</taxon>
        <taxon>Nematoda</taxon>
        <taxon>Chromadorea</taxon>
        <taxon>Rhabditida</taxon>
        <taxon>Rhabditina</taxon>
        <taxon>Rhabditomorpha</taxon>
        <taxon>Rhabditoidea</taxon>
        <taxon>Rhabditidae</taxon>
        <taxon>Peloderinae</taxon>
        <taxon>Caenorhabditis</taxon>
    </lineage>
</organism>
<evidence type="ECO:0000256" key="5">
    <source>
        <dbReference type="ARBA" id="ARBA00022777"/>
    </source>
</evidence>
<name>A0A9P1J0R8_9PELO</name>
<dbReference type="Gene3D" id="1.10.510.10">
    <property type="entry name" value="Transferase(Phosphotransferase) domain 1"/>
    <property type="match status" value="1"/>
</dbReference>
<comment type="catalytic activity">
    <reaction evidence="9">
        <text>L-seryl-[protein] + ATP = O-phospho-L-seryl-[protein] + ADP + H(+)</text>
        <dbReference type="Rhea" id="RHEA:17989"/>
        <dbReference type="Rhea" id="RHEA-COMP:9863"/>
        <dbReference type="Rhea" id="RHEA-COMP:11604"/>
        <dbReference type="ChEBI" id="CHEBI:15378"/>
        <dbReference type="ChEBI" id="CHEBI:29999"/>
        <dbReference type="ChEBI" id="CHEBI:30616"/>
        <dbReference type="ChEBI" id="CHEBI:83421"/>
        <dbReference type="ChEBI" id="CHEBI:456216"/>
        <dbReference type="EC" id="2.7.11.1"/>
    </reaction>
</comment>
<keyword evidence="3" id="KW-0808">Transferase</keyword>
<dbReference type="InterPro" id="IPR000719">
    <property type="entry name" value="Prot_kinase_dom"/>
</dbReference>
<dbReference type="EMBL" id="CANHGI010000006">
    <property type="protein sequence ID" value="CAI5456004.1"/>
    <property type="molecule type" value="Genomic_DNA"/>
</dbReference>
<evidence type="ECO:0000256" key="6">
    <source>
        <dbReference type="ARBA" id="ARBA00022840"/>
    </source>
</evidence>
<dbReference type="InterPro" id="IPR008271">
    <property type="entry name" value="Ser/Thr_kinase_AS"/>
</dbReference>
<dbReference type="PANTHER" id="PTHR24346:SF74">
    <property type="entry name" value="PROTEIN KINASE DOMAIN-CONTAINING PROTEIN"/>
    <property type="match status" value="1"/>
</dbReference>
<proteinExistence type="inferred from homology"/>
<evidence type="ECO:0000313" key="14">
    <source>
        <dbReference type="Proteomes" id="UP001152747"/>
    </source>
</evidence>